<accession>A0A914RGT4</accession>
<keyword evidence="1" id="KW-1185">Reference proteome</keyword>
<name>A0A914RGT4_PAREQ</name>
<sequence length="32" mass="3786">MMLYLIATVNLLLVCEVGRRRAEDRVIRRPDL</sequence>
<dbReference type="Proteomes" id="UP000887564">
    <property type="component" value="Unplaced"/>
</dbReference>
<proteinExistence type="predicted"/>
<reference evidence="2" key="1">
    <citation type="submission" date="2022-11" db="UniProtKB">
        <authorList>
            <consortium name="WormBaseParasite"/>
        </authorList>
    </citation>
    <scope>IDENTIFICATION</scope>
</reference>
<dbReference type="AlphaFoldDB" id="A0A914RGT4"/>
<dbReference type="WBParaSite" id="PEQ_0000093701-mRNA-1">
    <property type="protein sequence ID" value="PEQ_0000093701-mRNA-1"/>
    <property type="gene ID" value="PEQ_0000093701"/>
</dbReference>
<organism evidence="1 2">
    <name type="scientific">Parascaris equorum</name>
    <name type="common">Equine roundworm</name>
    <dbReference type="NCBI Taxonomy" id="6256"/>
    <lineage>
        <taxon>Eukaryota</taxon>
        <taxon>Metazoa</taxon>
        <taxon>Ecdysozoa</taxon>
        <taxon>Nematoda</taxon>
        <taxon>Chromadorea</taxon>
        <taxon>Rhabditida</taxon>
        <taxon>Spirurina</taxon>
        <taxon>Ascaridomorpha</taxon>
        <taxon>Ascaridoidea</taxon>
        <taxon>Ascarididae</taxon>
        <taxon>Parascaris</taxon>
    </lineage>
</organism>
<evidence type="ECO:0000313" key="2">
    <source>
        <dbReference type="WBParaSite" id="PEQ_0000093701-mRNA-1"/>
    </source>
</evidence>
<evidence type="ECO:0000313" key="1">
    <source>
        <dbReference type="Proteomes" id="UP000887564"/>
    </source>
</evidence>
<protein>
    <submittedName>
        <fullName evidence="2">Uncharacterized protein</fullName>
    </submittedName>
</protein>